<dbReference type="RefSeq" id="WP_067360382.1">
    <property type="nucleotide sequence ID" value="NZ_JBIUBN010000015.1"/>
</dbReference>
<sequence length="65" mass="7129">MIVMEMPAAFTTAINDVNYEFNSARPNAPVVPHVEKPQRTRAVREALARGLSRAADAVRPTRPAV</sequence>
<comment type="caution">
    <text evidence="1">The sequence shown here is derived from an EMBL/GenBank/DDBJ whole genome shotgun (WGS) entry which is preliminary data.</text>
</comment>
<dbReference type="EMBL" id="LRQV01000010">
    <property type="protein sequence ID" value="KXK63009.1"/>
    <property type="molecule type" value="Genomic_DNA"/>
</dbReference>
<dbReference type="Proteomes" id="UP000070620">
    <property type="component" value="Unassembled WGS sequence"/>
</dbReference>
<reference evidence="1 2" key="1">
    <citation type="submission" date="2016-01" db="EMBL/GenBank/DDBJ databases">
        <title>Whole genome sequence and analysis of Micromonospora rosaria DSM 803, which can produce antibacterial substance rosamicin.</title>
        <authorList>
            <person name="Yang H."/>
            <person name="He X."/>
            <person name="Zhu D."/>
        </authorList>
    </citation>
    <scope>NUCLEOTIDE SEQUENCE [LARGE SCALE GENOMIC DNA]</scope>
    <source>
        <strain evidence="1 2">DSM 803</strain>
    </source>
</reference>
<dbReference type="AlphaFoldDB" id="A0A136PWX6"/>
<accession>A0A136PWX6</accession>
<proteinExistence type="predicted"/>
<gene>
    <name evidence="1" type="ORF">AWW66_05020</name>
</gene>
<name>A0A136PWX6_9ACTN</name>
<evidence type="ECO:0000313" key="2">
    <source>
        <dbReference type="Proteomes" id="UP000070620"/>
    </source>
</evidence>
<dbReference type="OrthoDB" id="3403179at2"/>
<evidence type="ECO:0000313" key="1">
    <source>
        <dbReference type="EMBL" id="KXK63009.1"/>
    </source>
</evidence>
<keyword evidence="2" id="KW-1185">Reference proteome</keyword>
<protein>
    <submittedName>
        <fullName evidence="1">Uncharacterized protein</fullName>
    </submittedName>
</protein>
<organism evidence="1 2">
    <name type="scientific">Micromonospora rosaria</name>
    <dbReference type="NCBI Taxonomy" id="47874"/>
    <lineage>
        <taxon>Bacteria</taxon>
        <taxon>Bacillati</taxon>
        <taxon>Actinomycetota</taxon>
        <taxon>Actinomycetes</taxon>
        <taxon>Micromonosporales</taxon>
        <taxon>Micromonosporaceae</taxon>
        <taxon>Micromonospora</taxon>
    </lineage>
</organism>